<evidence type="ECO:0000256" key="4">
    <source>
        <dbReference type="ARBA" id="ARBA00023136"/>
    </source>
</evidence>
<evidence type="ECO:0000256" key="2">
    <source>
        <dbReference type="ARBA" id="ARBA00022692"/>
    </source>
</evidence>
<evidence type="ECO:0000313" key="7">
    <source>
        <dbReference type="Proteomes" id="UP001597264"/>
    </source>
</evidence>
<accession>A0ABW3U7Q6</accession>
<gene>
    <name evidence="6" type="ORF">ACFQ2X_09815</name>
</gene>
<proteinExistence type="predicted"/>
<feature type="transmembrane region" description="Helical" evidence="5">
    <location>
        <begin position="152"/>
        <end position="170"/>
    </location>
</feature>
<comment type="caution">
    <text evidence="6">The sequence shown here is derived from an EMBL/GenBank/DDBJ whole genome shotgun (WGS) entry which is preliminary data.</text>
</comment>
<evidence type="ECO:0000256" key="3">
    <source>
        <dbReference type="ARBA" id="ARBA00022989"/>
    </source>
</evidence>
<name>A0ABW3U7Q6_9GAMM</name>
<dbReference type="RefSeq" id="WP_230437074.1">
    <property type="nucleotide sequence ID" value="NZ_CP087715.1"/>
</dbReference>
<dbReference type="Pfam" id="PF02600">
    <property type="entry name" value="DsbB"/>
    <property type="match status" value="1"/>
</dbReference>
<dbReference type="InterPro" id="IPR003752">
    <property type="entry name" value="DiS_bond_form_DsbB/BdbC"/>
</dbReference>
<keyword evidence="3 5" id="KW-1133">Transmembrane helix</keyword>
<organism evidence="6 7">
    <name type="scientific">Microbulbifer celer</name>
    <dbReference type="NCBI Taxonomy" id="435905"/>
    <lineage>
        <taxon>Bacteria</taxon>
        <taxon>Pseudomonadati</taxon>
        <taxon>Pseudomonadota</taxon>
        <taxon>Gammaproteobacteria</taxon>
        <taxon>Cellvibrionales</taxon>
        <taxon>Microbulbiferaceae</taxon>
        <taxon>Microbulbifer</taxon>
    </lineage>
</organism>
<keyword evidence="7" id="KW-1185">Reference proteome</keyword>
<sequence>MTYPVTGLGRWSDCLNALGLLGVSGILWFAFIWQLVLHELPCPLCLLQRAAFVMVGLGLLLNVCFGSRPAHYGIALISALAGMVSSARQVLLHIAPGDPGFGSPFLGMHFYTWALVAFFALALFLGGMLLIDGMKLKEAANTPREPGWLGRLAGFSFLVILVLNVLSTLVECGLGPCPDNPTEYLWLPG</sequence>
<reference evidence="7" key="1">
    <citation type="journal article" date="2019" name="Int. J. Syst. Evol. Microbiol.">
        <title>The Global Catalogue of Microorganisms (GCM) 10K type strain sequencing project: providing services to taxonomists for standard genome sequencing and annotation.</title>
        <authorList>
            <consortium name="The Broad Institute Genomics Platform"/>
            <consortium name="The Broad Institute Genome Sequencing Center for Infectious Disease"/>
            <person name="Wu L."/>
            <person name="Ma J."/>
        </authorList>
    </citation>
    <scope>NUCLEOTIDE SEQUENCE [LARGE SCALE GENOMIC DNA]</scope>
    <source>
        <strain evidence="7">CCUG 54356</strain>
    </source>
</reference>
<dbReference type="Proteomes" id="UP001597264">
    <property type="component" value="Unassembled WGS sequence"/>
</dbReference>
<feature type="transmembrane region" description="Helical" evidence="5">
    <location>
        <begin position="14"/>
        <end position="34"/>
    </location>
</feature>
<comment type="subcellular location">
    <subcellularLocation>
        <location evidence="1">Membrane</location>
        <topology evidence="1">Multi-pass membrane protein</topology>
    </subcellularLocation>
</comment>
<dbReference type="Gene3D" id="1.20.1550.10">
    <property type="entry name" value="DsbB-like"/>
    <property type="match status" value="1"/>
</dbReference>
<dbReference type="EMBL" id="JBHTLR010000008">
    <property type="protein sequence ID" value="MFD1216897.1"/>
    <property type="molecule type" value="Genomic_DNA"/>
</dbReference>
<feature type="transmembrane region" description="Helical" evidence="5">
    <location>
        <begin position="72"/>
        <end position="91"/>
    </location>
</feature>
<evidence type="ECO:0000313" key="6">
    <source>
        <dbReference type="EMBL" id="MFD1216897.1"/>
    </source>
</evidence>
<feature type="transmembrane region" description="Helical" evidence="5">
    <location>
        <begin position="46"/>
        <end position="65"/>
    </location>
</feature>
<keyword evidence="2 5" id="KW-0812">Transmembrane</keyword>
<protein>
    <submittedName>
        <fullName evidence="6">Disulfide bond formation protein B</fullName>
    </submittedName>
</protein>
<feature type="transmembrane region" description="Helical" evidence="5">
    <location>
        <begin position="111"/>
        <end position="131"/>
    </location>
</feature>
<keyword evidence="4 5" id="KW-0472">Membrane</keyword>
<evidence type="ECO:0000256" key="1">
    <source>
        <dbReference type="ARBA" id="ARBA00004141"/>
    </source>
</evidence>
<dbReference type="InterPro" id="IPR023380">
    <property type="entry name" value="DsbB-like_sf"/>
</dbReference>
<evidence type="ECO:0000256" key="5">
    <source>
        <dbReference type="SAM" id="Phobius"/>
    </source>
</evidence>
<dbReference type="SUPFAM" id="SSF158442">
    <property type="entry name" value="DsbB-like"/>
    <property type="match status" value="1"/>
</dbReference>